<evidence type="ECO:0000313" key="6">
    <source>
        <dbReference type="Proteomes" id="UP000823922"/>
    </source>
</evidence>
<comment type="caution">
    <text evidence="5">The sequence shown here is derived from an EMBL/GenBank/DDBJ whole genome shotgun (WGS) entry which is preliminary data.</text>
</comment>
<organism evidence="5 6">
    <name type="scientific">Candidatus Eisenbergiella intestinigallinarum</name>
    <dbReference type="NCBI Taxonomy" id="2838549"/>
    <lineage>
        <taxon>Bacteria</taxon>
        <taxon>Bacillati</taxon>
        <taxon>Bacillota</taxon>
        <taxon>Clostridia</taxon>
        <taxon>Lachnospirales</taxon>
        <taxon>Lachnospiraceae</taxon>
        <taxon>Eisenbergiella</taxon>
    </lineage>
</organism>
<dbReference type="AlphaFoldDB" id="A0A9D2QKI0"/>
<evidence type="ECO:0000256" key="1">
    <source>
        <dbReference type="ARBA" id="ARBA00022729"/>
    </source>
</evidence>
<dbReference type="Pfam" id="PF24568">
    <property type="entry name" value="CC_PcsB"/>
    <property type="match status" value="1"/>
</dbReference>
<dbReference type="SUPFAM" id="SSF51261">
    <property type="entry name" value="Duplicated hybrid motif"/>
    <property type="match status" value="1"/>
</dbReference>
<accession>A0A9D2QKI0</accession>
<dbReference type="PANTHER" id="PTHR21666">
    <property type="entry name" value="PEPTIDASE-RELATED"/>
    <property type="match status" value="1"/>
</dbReference>
<feature type="domain" description="Peptidoglycan hydrolase PcsB coiled-coil" evidence="4">
    <location>
        <begin position="119"/>
        <end position="191"/>
    </location>
</feature>
<sequence>MEKYRERVRAFLPLLLCSLLLAGWPAWRIESQAATADELEQSIKEKEEAISQAQEQKEQIQANISNIQAMVDELESTKDDLQAYVEQLDGNLAEIQSRISELKTLIEEKEAEIEETQQELEEAVAQEEAQYAAMKVRIQYSYEQGVGSYLEMLLASDSFGELLNRVGYIEQMNTYDQEQLAIYIKNKELVEACKTALEEEQEVLEEAKAEVEEEEAGLETLIAEKEAQITSYQTDINNKEEAIAEYEADIAEQNSTIAALEAAAEAEKKQLEELNQPQVTYDGGMFQMPLASYKRVSSEYGYRIHPTLGVNKFHNGVDFAANSGTPIMAAYGGTVVGAGYNSSMGNYVMINHGDGLYTIYMHASELYVSSGQTVSKGETIAAVGSTGRSTGPHLHFSVRLNGEYVNPWNYLS</sequence>
<keyword evidence="1" id="KW-0732">Signal</keyword>
<evidence type="ECO:0000256" key="2">
    <source>
        <dbReference type="SAM" id="Coils"/>
    </source>
</evidence>
<keyword evidence="2" id="KW-0175">Coiled coil</keyword>
<proteinExistence type="predicted"/>
<dbReference type="InterPro" id="IPR050570">
    <property type="entry name" value="Cell_wall_metabolism_enzyme"/>
</dbReference>
<reference evidence="5" key="1">
    <citation type="journal article" date="2021" name="PeerJ">
        <title>Extensive microbial diversity within the chicken gut microbiome revealed by metagenomics and culture.</title>
        <authorList>
            <person name="Gilroy R."/>
            <person name="Ravi A."/>
            <person name="Getino M."/>
            <person name="Pursley I."/>
            <person name="Horton D.L."/>
            <person name="Alikhan N.F."/>
            <person name="Baker D."/>
            <person name="Gharbi K."/>
            <person name="Hall N."/>
            <person name="Watson M."/>
            <person name="Adriaenssens E.M."/>
            <person name="Foster-Nyarko E."/>
            <person name="Jarju S."/>
            <person name="Secka A."/>
            <person name="Antonio M."/>
            <person name="Oren A."/>
            <person name="Chaudhuri R.R."/>
            <person name="La Ragione R."/>
            <person name="Hildebrand F."/>
            <person name="Pallen M.J."/>
        </authorList>
    </citation>
    <scope>NUCLEOTIDE SEQUENCE</scope>
    <source>
        <strain evidence="5">ChiBcec1-1630</strain>
    </source>
</reference>
<feature type="coiled-coil region" evidence="2">
    <location>
        <begin position="29"/>
        <end position="137"/>
    </location>
</feature>
<feature type="domain" description="M23ase beta-sheet core" evidence="3">
    <location>
        <begin position="312"/>
        <end position="407"/>
    </location>
</feature>
<dbReference type="CDD" id="cd12797">
    <property type="entry name" value="M23_peptidase"/>
    <property type="match status" value="1"/>
</dbReference>
<protein>
    <submittedName>
        <fullName evidence="5">Peptidoglycan DD-metalloendopeptidase family protein</fullName>
    </submittedName>
</protein>
<evidence type="ECO:0000259" key="4">
    <source>
        <dbReference type="Pfam" id="PF24568"/>
    </source>
</evidence>
<dbReference type="Proteomes" id="UP000823922">
    <property type="component" value="Unassembled WGS sequence"/>
</dbReference>
<dbReference type="Pfam" id="PF01551">
    <property type="entry name" value="Peptidase_M23"/>
    <property type="match status" value="1"/>
</dbReference>
<dbReference type="InterPro" id="IPR057309">
    <property type="entry name" value="PcsB_CC"/>
</dbReference>
<reference evidence="5" key="2">
    <citation type="submission" date="2021-04" db="EMBL/GenBank/DDBJ databases">
        <authorList>
            <person name="Gilroy R."/>
        </authorList>
    </citation>
    <scope>NUCLEOTIDE SEQUENCE</scope>
    <source>
        <strain evidence="5">ChiBcec1-1630</strain>
    </source>
</reference>
<dbReference type="PANTHER" id="PTHR21666:SF289">
    <property type="entry name" value="L-ALA--D-GLU ENDOPEPTIDASE"/>
    <property type="match status" value="1"/>
</dbReference>
<evidence type="ECO:0000313" key="5">
    <source>
        <dbReference type="EMBL" id="HJC89300.1"/>
    </source>
</evidence>
<dbReference type="Gene3D" id="6.10.250.3150">
    <property type="match status" value="1"/>
</dbReference>
<feature type="coiled-coil region" evidence="2">
    <location>
        <begin position="186"/>
        <end position="277"/>
    </location>
</feature>
<dbReference type="EMBL" id="DWVS01000390">
    <property type="protein sequence ID" value="HJC89300.1"/>
    <property type="molecule type" value="Genomic_DNA"/>
</dbReference>
<dbReference type="GO" id="GO:0004222">
    <property type="term" value="F:metalloendopeptidase activity"/>
    <property type="evidence" value="ECO:0007669"/>
    <property type="project" value="TreeGrafter"/>
</dbReference>
<dbReference type="InterPro" id="IPR016047">
    <property type="entry name" value="M23ase_b-sheet_dom"/>
</dbReference>
<name>A0A9D2QKI0_9FIRM</name>
<dbReference type="InterPro" id="IPR011055">
    <property type="entry name" value="Dup_hybrid_motif"/>
</dbReference>
<gene>
    <name evidence="5" type="ORF">H9926_14990</name>
</gene>
<evidence type="ECO:0000259" key="3">
    <source>
        <dbReference type="Pfam" id="PF01551"/>
    </source>
</evidence>
<dbReference type="Gene3D" id="2.70.70.10">
    <property type="entry name" value="Glucose Permease (Domain IIA)"/>
    <property type="match status" value="1"/>
</dbReference>